<dbReference type="Proteomes" id="UP000029525">
    <property type="component" value="Unassembled WGS sequence"/>
</dbReference>
<accession>A0A096CHU1</accession>
<keyword evidence="5" id="KW-0472">Membrane</keyword>
<dbReference type="InterPro" id="IPR042175">
    <property type="entry name" value="Cell/Rod_MreC_2"/>
</dbReference>
<dbReference type="RefSeq" id="WP_004338474.1">
    <property type="nucleotide sequence ID" value="NZ_JRNQ01000026.1"/>
</dbReference>
<dbReference type="GO" id="GO:0005886">
    <property type="term" value="C:plasma membrane"/>
    <property type="evidence" value="ECO:0007669"/>
    <property type="project" value="TreeGrafter"/>
</dbReference>
<dbReference type="NCBIfam" id="NF010532">
    <property type="entry name" value="PRK13922.9-3"/>
    <property type="match status" value="1"/>
</dbReference>
<proteinExistence type="inferred from homology"/>
<evidence type="ECO:0000256" key="3">
    <source>
        <dbReference type="ARBA" id="ARBA00022960"/>
    </source>
</evidence>
<evidence type="ECO:0000313" key="8">
    <source>
        <dbReference type="Proteomes" id="UP000029525"/>
    </source>
</evidence>
<evidence type="ECO:0000256" key="5">
    <source>
        <dbReference type="SAM" id="Phobius"/>
    </source>
</evidence>
<evidence type="ECO:0000256" key="1">
    <source>
        <dbReference type="ARBA" id="ARBA00009369"/>
    </source>
</evidence>
<dbReference type="GeneID" id="78530405"/>
<gene>
    <name evidence="7" type="ORF">HMPREF0647_05190</name>
</gene>
<dbReference type="InterPro" id="IPR055342">
    <property type="entry name" value="MreC_beta-barrel_core"/>
</dbReference>
<dbReference type="OrthoDB" id="9811827at2"/>
<sequence>MHNLTEFLAKYKHWFLFIVLEILSLILLFRFNDYQGSVWFTTANYIGGSMYETSSKISTFFTLGRVNEELTQRNLLLERENKELYAKLYDQTKDTAYLKRGQYRFLTKYRMVLAKVVDNSVNKTDNFITINKGTSDGVHKDMGVACGNGVVGIVYLAGSHYSVLIPVLNSKSNISCSIQGHNYFGYLHWNGGSSDVAYLDDVPRHAKFKLGDRVVTSGYSSVFPAGVLVGKIKHVYNSEDGLSYRLAIKLSTDFGNLRDVCVINDASIKKKQEIMQAALDSIKPLEGQGSTQKAN</sequence>
<dbReference type="Gene3D" id="2.40.10.340">
    <property type="entry name" value="Rod shape-determining protein MreC, domain 1"/>
    <property type="match status" value="1"/>
</dbReference>
<feature type="domain" description="Rod shape-determining protein MreC beta-barrel core" evidence="6">
    <location>
        <begin position="116"/>
        <end position="263"/>
    </location>
</feature>
<dbReference type="Pfam" id="PF04085">
    <property type="entry name" value="MreC"/>
    <property type="match status" value="1"/>
</dbReference>
<name>A0A096CHU1_9BACT</name>
<dbReference type="Gene3D" id="2.40.10.350">
    <property type="entry name" value="Rod shape-determining protein MreC, domain 2"/>
    <property type="match status" value="1"/>
</dbReference>
<dbReference type="AlphaFoldDB" id="A0A096CHU1"/>
<keyword evidence="5" id="KW-1133">Transmembrane helix</keyword>
<comment type="similarity">
    <text evidence="1">Belongs to the MreC family.</text>
</comment>
<evidence type="ECO:0000259" key="6">
    <source>
        <dbReference type="Pfam" id="PF04085"/>
    </source>
</evidence>
<dbReference type="GO" id="GO:0008360">
    <property type="term" value="P:regulation of cell shape"/>
    <property type="evidence" value="ECO:0007669"/>
    <property type="project" value="UniProtKB-KW"/>
</dbReference>
<evidence type="ECO:0000313" key="7">
    <source>
        <dbReference type="EMBL" id="KGF44839.1"/>
    </source>
</evidence>
<reference evidence="7 8" key="1">
    <citation type="submission" date="2014-07" db="EMBL/GenBank/DDBJ databases">
        <authorList>
            <person name="McCorrison J."/>
            <person name="Sanka R."/>
            <person name="Torralba M."/>
            <person name="Gillis M."/>
            <person name="Haft D.H."/>
            <person name="Methe B."/>
            <person name="Sutton G."/>
            <person name="Nelson K.E."/>
        </authorList>
    </citation>
    <scope>NUCLEOTIDE SEQUENCE [LARGE SCALE GENOMIC DNA]</scope>
    <source>
        <strain evidence="7 8">DNF00320</strain>
    </source>
</reference>
<dbReference type="PANTHER" id="PTHR34138">
    <property type="entry name" value="CELL SHAPE-DETERMINING PROTEIN MREC"/>
    <property type="match status" value="1"/>
</dbReference>
<dbReference type="PANTHER" id="PTHR34138:SF1">
    <property type="entry name" value="CELL SHAPE-DETERMINING PROTEIN MREC"/>
    <property type="match status" value="1"/>
</dbReference>
<keyword evidence="3" id="KW-0133">Cell shape</keyword>
<evidence type="ECO:0000256" key="4">
    <source>
        <dbReference type="ARBA" id="ARBA00032089"/>
    </source>
</evidence>
<comment type="caution">
    <text evidence="7">The sequence shown here is derived from an EMBL/GenBank/DDBJ whole genome shotgun (WGS) entry which is preliminary data.</text>
</comment>
<dbReference type="InterPro" id="IPR042177">
    <property type="entry name" value="Cell/Rod_1"/>
</dbReference>
<dbReference type="EMBL" id="JRNQ01000026">
    <property type="protein sequence ID" value="KGF44839.1"/>
    <property type="molecule type" value="Genomic_DNA"/>
</dbReference>
<organism evidence="7 8">
    <name type="scientific">Prevotella bivia DNF00320</name>
    <dbReference type="NCBI Taxonomy" id="1401068"/>
    <lineage>
        <taxon>Bacteria</taxon>
        <taxon>Pseudomonadati</taxon>
        <taxon>Bacteroidota</taxon>
        <taxon>Bacteroidia</taxon>
        <taxon>Bacteroidales</taxon>
        <taxon>Prevotellaceae</taxon>
        <taxon>Prevotella</taxon>
    </lineage>
</organism>
<keyword evidence="5" id="KW-0812">Transmembrane</keyword>
<evidence type="ECO:0000256" key="2">
    <source>
        <dbReference type="ARBA" id="ARBA00013855"/>
    </source>
</evidence>
<protein>
    <recommendedName>
        <fullName evidence="2">Cell shape-determining protein MreC</fullName>
    </recommendedName>
    <alternativeName>
        <fullName evidence="4">Cell shape protein MreC</fullName>
    </alternativeName>
</protein>
<dbReference type="InterPro" id="IPR007221">
    <property type="entry name" value="MreC"/>
</dbReference>
<feature type="transmembrane region" description="Helical" evidence="5">
    <location>
        <begin position="14"/>
        <end position="31"/>
    </location>
</feature>